<gene>
    <name evidence="1" type="ORF">VFH_V067680</name>
</gene>
<keyword evidence="2" id="KW-1185">Reference proteome</keyword>
<reference evidence="1 2" key="1">
    <citation type="submission" date="2023-01" db="EMBL/GenBank/DDBJ databases">
        <authorList>
            <person name="Kreplak J."/>
        </authorList>
    </citation>
    <scope>NUCLEOTIDE SEQUENCE [LARGE SCALE GENOMIC DNA]</scope>
</reference>
<sequence length="169" mass="18533">MLVSIQLPSSMKCSTMVANTQHHAVILAFALNQFLLSVNVMMLEKHATQVAKIALVILLNHESVVAMISLISVTENVTDYVDIVPADEVIDEEVAYAAEVLDVSAAPTTSFSGQPLSLEPQSLLGYLNYSSMIKFEQEEKLVQEHKKGIGWTLAYIIDITSSISIKRVP</sequence>
<dbReference type="Proteomes" id="UP001157006">
    <property type="component" value="Chromosome 5"/>
</dbReference>
<evidence type="ECO:0000313" key="2">
    <source>
        <dbReference type="Proteomes" id="UP001157006"/>
    </source>
</evidence>
<evidence type="ECO:0000313" key="1">
    <source>
        <dbReference type="EMBL" id="CAI8613145.1"/>
    </source>
</evidence>
<accession>A0AAV1ARY9</accession>
<dbReference type="EMBL" id="OX451740">
    <property type="protein sequence ID" value="CAI8613145.1"/>
    <property type="molecule type" value="Genomic_DNA"/>
</dbReference>
<dbReference type="AlphaFoldDB" id="A0AAV1ARY9"/>
<name>A0AAV1ARY9_VICFA</name>
<proteinExistence type="predicted"/>
<organism evidence="1 2">
    <name type="scientific">Vicia faba</name>
    <name type="common">Broad bean</name>
    <name type="synonym">Faba vulgaris</name>
    <dbReference type="NCBI Taxonomy" id="3906"/>
    <lineage>
        <taxon>Eukaryota</taxon>
        <taxon>Viridiplantae</taxon>
        <taxon>Streptophyta</taxon>
        <taxon>Embryophyta</taxon>
        <taxon>Tracheophyta</taxon>
        <taxon>Spermatophyta</taxon>
        <taxon>Magnoliopsida</taxon>
        <taxon>eudicotyledons</taxon>
        <taxon>Gunneridae</taxon>
        <taxon>Pentapetalae</taxon>
        <taxon>rosids</taxon>
        <taxon>fabids</taxon>
        <taxon>Fabales</taxon>
        <taxon>Fabaceae</taxon>
        <taxon>Papilionoideae</taxon>
        <taxon>50 kb inversion clade</taxon>
        <taxon>NPAAA clade</taxon>
        <taxon>Hologalegina</taxon>
        <taxon>IRL clade</taxon>
        <taxon>Fabeae</taxon>
        <taxon>Vicia</taxon>
    </lineage>
</organism>
<protein>
    <submittedName>
        <fullName evidence="1">Uncharacterized protein</fullName>
    </submittedName>
</protein>